<comment type="similarity">
    <text evidence="1">Belongs to the ABC transporter superfamily.</text>
</comment>
<accession>A0A2T0FBN2</accession>
<dbReference type="Gene3D" id="3.40.50.300">
    <property type="entry name" value="P-loop containing nucleotide triphosphate hydrolases"/>
    <property type="match status" value="1"/>
</dbReference>
<name>A0A2T0FBN2_9ASCO</name>
<keyword evidence="2" id="KW-0813">Transport</keyword>
<dbReference type="RefSeq" id="XP_024662327.1">
    <property type="nucleotide sequence ID" value="XM_024806559.1"/>
</dbReference>
<dbReference type="OrthoDB" id="10255969at2759"/>
<dbReference type="Proteomes" id="UP000238350">
    <property type="component" value="Unassembled WGS sequence"/>
</dbReference>
<sequence length="119" mass="13243">RHLTLEQTIATGFGEGFIVPKNLTDKQKERIKSLANELELDLNAEFGQSSLSKQKQALFARALVNDPKILILDEAFSTLNRAEITTAFKVLDNYQGAVLVVSHNQEEIPDCDNTLNLSN</sequence>
<protein>
    <submittedName>
        <fullName evidence="3">Uncharacterized protein</fullName>
    </submittedName>
</protein>
<evidence type="ECO:0000256" key="2">
    <source>
        <dbReference type="ARBA" id="ARBA00022448"/>
    </source>
</evidence>
<evidence type="ECO:0000256" key="1">
    <source>
        <dbReference type="ARBA" id="ARBA00005417"/>
    </source>
</evidence>
<dbReference type="InterPro" id="IPR027417">
    <property type="entry name" value="P-loop_NTPase"/>
</dbReference>
<evidence type="ECO:0000313" key="3">
    <source>
        <dbReference type="EMBL" id="PRT52381.1"/>
    </source>
</evidence>
<dbReference type="GeneID" id="36513750"/>
<reference evidence="3 4" key="1">
    <citation type="submission" date="2017-04" db="EMBL/GenBank/DDBJ databases">
        <title>Genome sequencing of [Candida] sorbophila.</title>
        <authorList>
            <person name="Ahn J.O."/>
        </authorList>
    </citation>
    <scope>NUCLEOTIDE SEQUENCE [LARGE SCALE GENOMIC DNA]</scope>
    <source>
        <strain evidence="3 4">DS02</strain>
    </source>
</reference>
<dbReference type="PANTHER" id="PTHR43117">
    <property type="entry name" value="OSMOPROTECTANT IMPORT ATP-BINDING PROTEIN OSMV"/>
    <property type="match status" value="1"/>
</dbReference>
<dbReference type="STRING" id="45607.A0A2T0FBN2"/>
<dbReference type="PANTHER" id="PTHR43117:SF4">
    <property type="entry name" value="OSMOPROTECTANT IMPORT ATP-BINDING PROTEIN OSMV"/>
    <property type="match status" value="1"/>
</dbReference>
<organism evidence="3 4">
    <name type="scientific">Wickerhamiella sorbophila</name>
    <dbReference type="NCBI Taxonomy" id="45607"/>
    <lineage>
        <taxon>Eukaryota</taxon>
        <taxon>Fungi</taxon>
        <taxon>Dikarya</taxon>
        <taxon>Ascomycota</taxon>
        <taxon>Saccharomycotina</taxon>
        <taxon>Dipodascomycetes</taxon>
        <taxon>Dipodascales</taxon>
        <taxon>Trichomonascaceae</taxon>
        <taxon>Wickerhamiella</taxon>
    </lineage>
</organism>
<dbReference type="EMBL" id="NDIQ01000001">
    <property type="protein sequence ID" value="PRT52381.1"/>
    <property type="molecule type" value="Genomic_DNA"/>
</dbReference>
<evidence type="ECO:0000313" key="4">
    <source>
        <dbReference type="Proteomes" id="UP000238350"/>
    </source>
</evidence>
<keyword evidence="4" id="KW-1185">Reference proteome</keyword>
<proteinExistence type="inferred from homology"/>
<dbReference type="AlphaFoldDB" id="A0A2T0FBN2"/>
<gene>
    <name evidence="3" type="ORF">B9G98_00001</name>
</gene>
<feature type="non-terminal residue" evidence="3">
    <location>
        <position position="1"/>
    </location>
</feature>
<comment type="caution">
    <text evidence="3">The sequence shown here is derived from an EMBL/GenBank/DDBJ whole genome shotgun (WGS) entry which is preliminary data.</text>
</comment>
<dbReference type="SUPFAM" id="SSF52540">
    <property type="entry name" value="P-loop containing nucleoside triphosphate hydrolases"/>
    <property type="match status" value="1"/>
</dbReference>